<proteinExistence type="predicted"/>
<sequence>MSDRPLLRIVKGDPTDAELAALTVVLATLSAPVADEPPQRSR</sequence>
<accession>A0ABW3MDJ8</accession>
<protein>
    <submittedName>
        <fullName evidence="1">Acyl-CoA carboxylase subunit epsilon</fullName>
    </submittedName>
</protein>
<organism evidence="1 2">
    <name type="scientific">Kibdelosporangium lantanae</name>
    <dbReference type="NCBI Taxonomy" id="1497396"/>
    <lineage>
        <taxon>Bacteria</taxon>
        <taxon>Bacillati</taxon>
        <taxon>Actinomycetota</taxon>
        <taxon>Actinomycetes</taxon>
        <taxon>Pseudonocardiales</taxon>
        <taxon>Pseudonocardiaceae</taxon>
        <taxon>Kibdelosporangium</taxon>
    </lineage>
</organism>
<dbReference type="Pfam" id="PF13822">
    <property type="entry name" value="ACC_epsilon"/>
    <property type="match status" value="1"/>
</dbReference>
<keyword evidence="2" id="KW-1185">Reference proteome</keyword>
<reference evidence="2" key="1">
    <citation type="journal article" date="2019" name="Int. J. Syst. Evol. Microbiol.">
        <title>The Global Catalogue of Microorganisms (GCM) 10K type strain sequencing project: providing services to taxonomists for standard genome sequencing and annotation.</title>
        <authorList>
            <consortium name="The Broad Institute Genomics Platform"/>
            <consortium name="The Broad Institute Genome Sequencing Center for Infectious Disease"/>
            <person name="Wu L."/>
            <person name="Ma J."/>
        </authorList>
    </citation>
    <scope>NUCLEOTIDE SEQUENCE [LARGE SCALE GENOMIC DNA]</scope>
    <source>
        <strain evidence="2">JCM 31486</strain>
    </source>
</reference>
<evidence type="ECO:0000313" key="2">
    <source>
        <dbReference type="Proteomes" id="UP001597045"/>
    </source>
</evidence>
<name>A0ABW3MDJ8_9PSEU</name>
<dbReference type="InterPro" id="IPR032716">
    <property type="entry name" value="ACC_epsilon"/>
</dbReference>
<gene>
    <name evidence="1" type="ORF">ACFQ1S_24060</name>
</gene>
<evidence type="ECO:0000313" key="1">
    <source>
        <dbReference type="EMBL" id="MFD1048386.1"/>
    </source>
</evidence>
<dbReference type="Proteomes" id="UP001597045">
    <property type="component" value="Unassembled WGS sequence"/>
</dbReference>
<comment type="caution">
    <text evidence="1">The sequence shown here is derived from an EMBL/GenBank/DDBJ whole genome shotgun (WGS) entry which is preliminary data.</text>
</comment>
<dbReference type="EMBL" id="JBHTIS010001563">
    <property type="protein sequence ID" value="MFD1048386.1"/>
    <property type="molecule type" value="Genomic_DNA"/>
</dbReference>